<dbReference type="AlphaFoldDB" id="A0A250XL26"/>
<dbReference type="EMBL" id="BEGY01000100">
    <property type="protein sequence ID" value="GAX83490.1"/>
    <property type="molecule type" value="Genomic_DNA"/>
</dbReference>
<dbReference type="GO" id="GO:0005730">
    <property type="term" value="C:nucleolus"/>
    <property type="evidence" value="ECO:0007669"/>
    <property type="project" value="TreeGrafter"/>
</dbReference>
<dbReference type="InterPro" id="IPR042859">
    <property type="entry name" value="NOL11"/>
</dbReference>
<name>A0A250XL26_9CHLO</name>
<dbReference type="GO" id="GO:0003723">
    <property type="term" value="F:RNA binding"/>
    <property type="evidence" value="ECO:0007669"/>
    <property type="project" value="TreeGrafter"/>
</dbReference>
<evidence type="ECO:0000313" key="3">
    <source>
        <dbReference type="EMBL" id="GAX83490.1"/>
    </source>
</evidence>
<sequence>MVGRLHTSSASNHQYPNPPSSNGSFTSLDLHVLSRIASSGPQQSSATAAVPLTLAEAPPDVCSTSSPTHPGLDYQAVLKLLQTPTQPGQTAVLKEALDQFLSASRHSNPLSLVSLLAQRLAEGELWDELQRLLDTIPSGTSQGCLLPGATCSWILPTAARAQRYRLLSPLCSCLDDASPDQVVEALAVLLQPTTASNLTLRKAHFMNIRSHAEAAIAQSERAISSLPGNSSRHRALALAKCAAAVVDGFTAQEVLIHPLLAMPLDVPALQGRLAELNNYHVDRLLSYLAKWMDKYTQELGDVAAQIPLPVELLFPTLTQVLEWVRLLLDSHLARLLMAQQTLPCLGQITSCVNLQVCQIS</sequence>
<gene>
    <name evidence="3" type="ORF">CEUSTIGMA_g10915.t1</name>
</gene>
<comment type="caution">
    <text evidence="3">The sequence shown here is derived from an EMBL/GenBank/DDBJ whole genome shotgun (WGS) entry which is preliminary data.</text>
</comment>
<dbReference type="GO" id="GO:0030490">
    <property type="term" value="P:maturation of SSU-rRNA"/>
    <property type="evidence" value="ECO:0007669"/>
    <property type="project" value="InterPro"/>
</dbReference>
<feature type="domain" description="Nucleolar protein 11 C-terminal" evidence="2">
    <location>
        <begin position="186"/>
        <end position="339"/>
    </location>
</feature>
<evidence type="ECO:0000259" key="2">
    <source>
        <dbReference type="Pfam" id="PF20998"/>
    </source>
</evidence>
<keyword evidence="4" id="KW-1185">Reference proteome</keyword>
<dbReference type="Proteomes" id="UP000232323">
    <property type="component" value="Unassembled WGS sequence"/>
</dbReference>
<proteinExistence type="predicted"/>
<dbReference type="STRING" id="1157962.A0A250XL26"/>
<evidence type="ECO:0000256" key="1">
    <source>
        <dbReference type="SAM" id="MobiDB-lite"/>
    </source>
</evidence>
<dbReference type="OrthoDB" id="552952at2759"/>
<dbReference type="PANTHER" id="PTHR15633">
    <property type="entry name" value="NUCLEOLAR PROTEIN 11"/>
    <property type="match status" value="1"/>
</dbReference>
<dbReference type="PANTHER" id="PTHR15633:SF2">
    <property type="entry name" value="NUCLEOLAR PROTEIN 11"/>
    <property type="match status" value="1"/>
</dbReference>
<dbReference type="InterPro" id="IPR048897">
    <property type="entry name" value="Nol11_C"/>
</dbReference>
<reference evidence="3 4" key="1">
    <citation type="submission" date="2017-08" db="EMBL/GenBank/DDBJ databases">
        <title>Acidophilic green algal genome provides insights into adaptation to an acidic environment.</title>
        <authorList>
            <person name="Hirooka S."/>
            <person name="Hirose Y."/>
            <person name="Kanesaki Y."/>
            <person name="Higuchi S."/>
            <person name="Fujiwara T."/>
            <person name="Onuma R."/>
            <person name="Era A."/>
            <person name="Ohbayashi R."/>
            <person name="Uzuka A."/>
            <person name="Nozaki H."/>
            <person name="Yoshikawa H."/>
            <person name="Miyagishima S.Y."/>
        </authorList>
    </citation>
    <scope>NUCLEOTIDE SEQUENCE [LARGE SCALE GENOMIC DNA]</scope>
    <source>
        <strain evidence="3 4">NIES-2499</strain>
    </source>
</reference>
<protein>
    <recommendedName>
        <fullName evidence="2">Nucleolar protein 11 C-terminal domain-containing protein</fullName>
    </recommendedName>
</protein>
<dbReference type="Pfam" id="PF20998">
    <property type="entry name" value="Nol11_C"/>
    <property type="match status" value="1"/>
</dbReference>
<evidence type="ECO:0000313" key="4">
    <source>
        <dbReference type="Proteomes" id="UP000232323"/>
    </source>
</evidence>
<feature type="region of interest" description="Disordered" evidence="1">
    <location>
        <begin position="1"/>
        <end position="23"/>
    </location>
</feature>
<organism evidence="3 4">
    <name type="scientific">Chlamydomonas eustigma</name>
    <dbReference type="NCBI Taxonomy" id="1157962"/>
    <lineage>
        <taxon>Eukaryota</taxon>
        <taxon>Viridiplantae</taxon>
        <taxon>Chlorophyta</taxon>
        <taxon>core chlorophytes</taxon>
        <taxon>Chlorophyceae</taxon>
        <taxon>CS clade</taxon>
        <taxon>Chlamydomonadales</taxon>
        <taxon>Chlamydomonadaceae</taxon>
        <taxon>Chlamydomonas</taxon>
    </lineage>
</organism>
<accession>A0A250XL26</accession>